<feature type="region of interest" description="Disordered" evidence="1">
    <location>
        <begin position="134"/>
        <end position="164"/>
    </location>
</feature>
<protein>
    <submittedName>
        <fullName evidence="2">Uncharacterized protein</fullName>
    </submittedName>
</protein>
<dbReference type="GeneID" id="42056419"/>
<dbReference type="EMBL" id="FJOF01000010">
    <property type="protein sequence ID" value="CZR46103.1"/>
    <property type="molecule type" value="Genomic_DNA"/>
</dbReference>
<evidence type="ECO:0000313" key="2">
    <source>
        <dbReference type="EMBL" id="CZR46103.1"/>
    </source>
</evidence>
<evidence type="ECO:0000313" key="3">
    <source>
        <dbReference type="Proteomes" id="UP000183971"/>
    </source>
</evidence>
<accession>A0A1L7W0C4</accession>
<feature type="region of interest" description="Disordered" evidence="1">
    <location>
        <begin position="625"/>
        <end position="657"/>
    </location>
</feature>
<organism evidence="2 3">
    <name type="scientific">Fusarium proliferatum (strain ET1)</name>
    <name type="common">Orchid endophyte fungus</name>
    <dbReference type="NCBI Taxonomy" id="1227346"/>
    <lineage>
        <taxon>Eukaryota</taxon>
        <taxon>Fungi</taxon>
        <taxon>Dikarya</taxon>
        <taxon>Ascomycota</taxon>
        <taxon>Pezizomycotina</taxon>
        <taxon>Sordariomycetes</taxon>
        <taxon>Hypocreomycetidae</taxon>
        <taxon>Hypocreales</taxon>
        <taxon>Nectriaceae</taxon>
        <taxon>Fusarium</taxon>
        <taxon>Fusarium fujikuroi species complex</taxon>
    </lineage>
</organism>
<dbReference type="VEuPathDB" id="FungiDB:FPRO_11550"/>
<name>A0A1L7W0C4_FUSPR</name>
<evidence type="ECO:0000256" key="1">
    <source>
        <dbReference type="SAM" id="MobiDB-lite"/>
    </source>
</evidence>
<gene>
    <name evidence="2" type="ORF">FPRO_11550</name>
</gene>
<feature type="region of interest" description="Disordered" evidence="1">
    <location>
        <begin position="339"/>
        <end position="360"/>
    </location>
</feature>
<feature type="compositionally biased region" description="Basic and acidic residues" evidence="1">
    <location>
        <begin position="625"/>
        <end position="653"/>
    </location>
</feature>
<reference evidence="3" key="1">
    <citation type="journal article" date="2016" name="Genome Biol. Evol.">
        <title>Comparative 'omics' of the Fusarium fujikuroi species complex highlights differences in genetic potential and metabolite synthesis.</title>
        <authorList>
            <person name="Niehaus E.-M."/>
            <person name="Muensterkoetter M."/>
            <person name="Proctor R.H."/>
            <person name="Brown D.W."/>
            <person name="Sharon A."/>
            <person name="Idan Y."/>
            <person name="Oren-Young L."/>
            <person name="Sieber C.M."/>
            <person name="Novak O."/>
            <person name="Pencik A."/>
            <person name="Tarkowska D."/>
            <person name="Hromadova K."/>
            <person name="Freeman S."/>
            <person name="Maymon M."/>
            <person name="Elazar M."/>
            <person name="Youssef S.A."/>
            <person name="El-Shabrawy E.S.M."/>
            <person name="Shalaby A.B.A."/>
            <person name="Houterman P."/>
            <person name="Brock N.L."/>
            <person name="Burkhardt I."/>
            <person name="Tsavkelova E.A."/>
            <person name="Dickschat J.S."/>
            <person name="Galuszka P."/>
            <person name="Gueldener U."/>
            <person name="Tudzynski B."/>
        </authorList>
    </citation>
    <scope>NUCLEOTIDE SEQUENCE [LARGE SCALE GENOMIC DNA]</scope>
    <source>
        <strain evidence="3">ET1</strain>
    </source>
</reference>
<feature type="region of interest" description="Disordered" evidence="1">
    <location>
        <begin position="206"/>
        <end position="302"/>
    </location>
</feature>
<proteinExistence type="predicted"/>
<feature type="compositionally biased region" description="Polar residues" evidence="1">
    <location>
        <begin position="238"/>
        <end position="286"/>
    </location>
</feature>
<feature type="compositionally biased region" description="Polar residues" evidence="1">
    <location>
        <begin position="206"/>
        <end position="221"/>
    </location>
</feature>
<dbReference type="RefSeq" id="XP_031086637.1">
    <property type="nucleotide sequence ID" value="XM_031221039.1"/>
</dbReference>
<sequence length="727" mass="82092">MSAVVDAAVTKSEALRAHFLQWTVDISKVKSPEEEYKQKRQMLRHNFDNELRQLVQHSPDQIEYTRRSDAMLQHAGELKELEIQFRRSVALQEQQFDERLEAAHRRLACGLFQALGDTLWDHSVSTALNQCLQPKRPKADDSGAEECSEVLEKRNGAEQNPDETIDLERDYTQGLRQVADHPGPQDQITAYDQPSAETVDHLFSTARDQQQSSAPQVSLGQETEPEAQISRAMEATEVNKSQATRTPGSAPTPDASRSSDLNSRLAENSNLTTIQISPMSLNQTGGATHRDTRQTSNGADQSAHTIPVAHNQNNTSPGQLPTAPLVAHLRAPLKRVLAEASDQQQKRKRLHINSPDPPEERAIKFDQVFQNGDAQIKYIIIQHPPDFGNWYILECKEHGKHFHKDPVRDAARHLISQDHGLNGDHSFVIKMLGTRVLHCNDAFASMNNRIARQSFPQAVNVTPQRVTQGRRMLPEDYQAQGCEVIPVAGEIYSLKSATQGYTYPVLVLPWKAFDHVPRMRHLLNSTPSCYVFDKKVDQYPRGWAEGYEDGGVMLKNRSYPVVYFDKEDFPDQCTFGWVPLTSFKVYDNDHTSVDHSRVVNRYLRRKDPRLVVDYRYSTHKRNAIPDRTDREDIHMGDYTEQRNDTTSVSRRDLTGSSRFQVQEPRTALGSMARLEYPFVSGESERVGKAVPGIMGPATASITKQPIVNVVELGEIHVESACNRPVES</sequence>
<comment type="caution">
    <text evidence="2">The sequence shown here is derived from an EMBL/GenBank/DDBJ whole genome shotgun (WGS) entry which is preliminary data.</text>
</comment>
<dbReference type="AlphaFoldDB" id="A0A1L7W0C4"/>
<dbReference type="Proteomes" id="UP000183971">
    <property type="component" value="Unassembled WGS sequence"/>
</dbReference>
<keyword evidence="3" id="KW-1185">Reference proteome</keyword>